<gene>
    <name evidence="1" type="ORF">UFOPK4043_01128</name>
</gene>
<dbReference type="AlphaFoldDB" id="A0A6J7QE37"/>
<reference evidence="1" key="1">
    <citation type="submission" date="2020-05" db="EMBL/GenBank/DDBJ databases">
        <authorList>
            <person name="Chiriac C."/>
            <person name="Salcher M."/>
            <person name="Ghai R."/>
            <person name="Kavagutti S V."/>
        </authorList>
    </citation>
    <scope>NUCLEOTIDE SEQUENCE</scope>
</reference>
<evidence type="ECO:0000313" key="1">
    <source>
        <dbReference type="EMBL" id="CAB5012504.1"/>
    </source>
</evidence>
<accession>A0A6J7QE37</accession>
<organism evidence="1">
    <name type="scientific">freshwater metagenome</name>
    <dbReference type="NCBI Taxonomy" id="449393"/>
    <lineage>
        <taxon>unclassified sequences</taxon>
        <taxon>metagenomes</taxon>
        <taxon>ecological metagenomes</taxon>
    </lineage>
</organism>
<protein>
    <submittedName>
        <fullName evidence="1">Unannotated protein</fullName>
    </submittedName>
</protein>
<proteinExistence type="predicted"/>
<dbReference type="EMBL" id="CAFBPA010000177">
    <property type="protein sequence ID" value="CAB5012504.1"/>
    <property type="molecule type" value="Genomic_DNA"/>
</dbReference>
<name>A0A6J7QE37_9ZZZZ</name>
<sequence>MGQFGYISAHVFAARIKFLALEYGVEDPVERGGIGTAPSGPLPAVRVARKVAIAEPIHEFGGTTLPRDM</sequence>